<feature type="transmembrane region" description="Helical" evidence="4">
    <location>
        <begin position="158"/>
        <end position="180"/>
    </location>
</feature>
<dbReference type="OrthoDB" id="6499973at2759"/>
<evidence type="ECO:0000256" key="3">
    <source>
        <dbReference type="SAM" id="MobiDB-lite"/>
    </source>
</evidence>
<feature type="transmembrane region" description="Helical" evidence="4">
    <location>
        <begin position="383"/>
        <end position="407"/>
    </location>
</feature>
<feature type="transmembrane region" description="Helical" evidence="4">
    <location>
        <begin position="419"/>
        <end position="437"/>
    </location>
</feature>
<feature type="transmembrane region" description="Helical" evidence="4">
    <location>
        <begin position="324"/>
        <end position="345"/>
    </location>
</feature>
<dbReference type="Pfam" id="PF07690">
    <property type="entry name" value="MFS_1"/>
    <property type="match status" value="1"/>
</dbReference>
<comment type="similarity">
    <text evidence="2">Belongs to the major facilitator superfamily. Monocarboxylate porter (TC 2.A.1.13) family.</text>
</comment>
<dbReference type="GO" id="GO:0022857">
    <property type="term" value="F:transmembrane transporter activity"/>
    <property type="evidence" value="ECO:0007669"/>
    <property type="project" value="InterPro"/>
</dbReference>
<feature type="transmembrane region" description="Helical" evidence="4">
    <location>
        <begin position="357"/>
        <end position="377"/>
    </location>
</feature>
<dbReference type="InterPro" id="IPR050327">
    <property type="entry name" value="Proton-linked_MCT"/>
</dbReference>
<evidence type="ECO:0000313" key="5">
    <source>
        <dbReference type="EMBL" id="KJX97985.1"/>
    </source>
</evidence>
<dbReference type="GO" id="GO:0016020">
    <property type="term" value="C:membrane"/>
    <property type="evidence" value="ECO:0007669"/>
    <property type="project" value="UniProtKB-SubCell"/>
</dbReference>
<feature type="compositionally biased region" description="Basic and acidic residues" evidence="3">
    <location>
        <begin position="1"/>
        <end position="17"/>
    </location>
</feature>
<comment type="subcellular location">
    <subcellularLocation>
        <location evidence="1">Membrane</location>
        <topology evidence="1">Multi-pass membrane protein</topology>
    </subcellularLocation>
</comment>
<dbReference type="PANTHER" id="PTHR11360">
    <property type="entry name" value="MONOCARBOXYLATE TRANSPORTER"/>
    <property type="match status" value="1"/>
</dbReference>
<evidence type="ECO:0000256" key="4">
    <source>
        <dbReference type="SAM" id="Phobius"/>
    </source>
</evidence>
<sequence length="482" mass="52174">MYENHEQDDVEKAEPDTGRNTLSSISSSDSQHDAIDVDSIQRSTSRTEPGEKSVRPSKDLKRTASNVLSRVASRITTRSITNPPPPPNGGLHAWTQVACGGLVIMCTWGWVNSYGTFQSYYIRELGLSSSTVSWIGSIQNFLTFVIGAFSGRLLDAGWFVPCFAVGSLIQVLGIFCMSLSTKYWQLLLTQGIMTGIGGGIIFTPTMGLIGSYFSTRRALAVGCATLGNSIGGMIYPVIVQQLLPKVGFAWTARVLGFVNLACLGLALVYLRPRLPPRKSGPMVDLSAFKEPTYALLVAGLFMFMWPNYYTFYNITAYGTQRLNLPFTSATTLTIVLNGVGLPFRIIPPLCADRFGQFNVVVPILACFAIIQFTWLAVTSIPGLYIFTTFYGIASASFQCLIPSTVASITPEMNRFGTRLGMMFSTVSIAALTGPPLGGAIQGAMNGRWWGAQTWAGIGLALCFALMLGARVSKAGWKLGPHC</sequence>
<feature type="region of interest" description="Disordered" evidence="3">
    <location>
        <begin position="1"/>
        <end position="65"/>
    </location>
</feature>
<dbReference type="InterPro" id="IPR011701">
    <property type="entry name" value="MFS"/>
</dbReference>
<gene>
    <name evidence="5" type="ORF">TI39_contig448g00003</name>
</gene>
<comment type="caution">
    <text evidence="5">The sequence shown here is derived from an EMBL/GenBank/DDBJ whole genome shotgun (WGS) entry which is preliminary data.</text>
</comment>
<protein>
    <submittedName>
        <fullName evidence="5">MFS monocarboxylate transporter like protein</fullName>
    </submittedName>
</protein>
<dbReference type="PANTHER" id="PTHR11360:SF130">
    <property type="entry name" value="MAJOR FACILITATOR SUPERFAMILY (MFS) PROFILE DOMAIN-CONTAINING PROTEIN-RELATED"/>
    <property type="match status" value="1"/>
</dbReference>
<dbReference type="SUPFAM" id="SSF103473">
    <property type="entry name" value="MFS general substrate transporter"/>
    <property type="match status" value="1"/>
</dbReference>
<feature type="transmembrane region" description="Helical" evidence="4">
    <location>
        <begin position="91"/>
        <end position="111"/>
    </location>
</feature>
<keyword evidence="6" id="KW-1185">Reference proteome</keyword>
<evidence type="ECO:0000256" key="1">
    <source>
        <dbReference type="ARBA" id="ARBA00004141"/>
    </source>
</evidence>
<feature type="transmembrane region" description="Helical" evidence="4">
    <location>
        <begin position="186"/>
        <end position="206"/>
    </location>
</feature>
<feature type="transmembrane region" description="Helical" evidence="4">
    <location>
        <begin position="250"/>
        <end position="270"/>
    </location>
</feature>
<feature type="transmembrane region" description="Helical" evidence="4">
    <location>
        <begin position="131"/>
        <end position="151"/>
    </location>
</feature>
<evidence type="ECO:0000256" key="2">
    <source>
        <dbReference type="ARBA" id="ARBA00006727"/>
    </source>
</evidence>
<reference evidence="5 6" key="1">
    <citation type="submission" date="2015-03" db="EMBL/GenBank/DDBJ databases">
        <title>RNA-seq based gene annotation and comparative genomics of four Zymoseptoria species reveal species-specific pathogenicity related genes and transposable element activity.</title>
        <authorList>
            <person name="Grandaubert J."/>
            <person name="Bhattacharyya A."/>
            <person name="Stukenbrock E.H."/>
        </authorList>
    </citation>
    <scope>NUCLEOTIDE SEQUENCE [LARGE SCALE GENOMIC DNA]</scope>
    <source>
        <strain evidence="5 6">Zb18110</strain>
    </source>
</reference>
<dbReference type="Proteomes" id="UP000033647">
    <property type="component" value="Unassembled WGS sequence"/>
</dbReference>
<keyword evidence="4" id="KW-0812">Transmembrane</keyword>
<evidence type="ECO:0000313" key="6">
    <source>
        <dbReference type="Proteomes" id="UP000033647"/>
    </source>
</evidence>
<feature type="compositionally biased region" description="Basic and acidic residues" evidence="3">
    <location>
        <begin position="48"/>
        <end position="62"/>
    </location>
</feature>
<keyword evidence="4" id="KW-1133">Transmembrane helix</keyword>
<feature type="transmembrane region" description="Helical" evidence="4">
    <location>
        <begin position="449"/>
        <end position="469"/>
    </location>
</feature>
<name>A0A0F4GP72_9PEZI</name>
<dbReference type="Gene3D" id="1.20.1250.20">
    <property type="entry name" value="MFS general substrate transporter like domains"/>
    <property type="match status" value="1"/>
</dbReference>
<keyword evidence="4" id="KW-0472">Membrane</keyword>
<feature type="transmembrane region" description="Helical" evidence="4">
    <location>
        <begin position="218"/>
        <end position="238"/>
    </location>
</feature>
<dbReference type="InterPro" id="IPR036259">
    <property type="entry name" value="MFS_trans_sf"/>
</dbReference>
<accession>A0A0F4GP72</accession>
<feature type="transmembrane region" description="Helical" evidence="4">
    <location>
        <begin position="291"/>
        <end position="312"/>
    </location>
</feature>
<organism evidence="5 6">
    <name type="scientific">Zymoseptoria brevis</name>
    <dbReference type="NCBI Taxonomy" id="1047168"/>
    <lineage>
        <taxon>Eukaryota</taxon>
        <taxon>Fungi</taxon>
        <taxon>Dikarya</taxon>
        <taxon>Ascomycota</taxon>
        <taxon>Pezizomycotina</taxon>
        <taxon>Dothideomycetes</taxon>
        <taxon>Dothideomycetidae</taxon>
        <taxon>Mycosphaerellales</taxon>
        <taxon>Mycosphaerellaceae</taxon>
        <taxon>Zymoseptoria</taxon>
    </lineage>
</organism>
<dbReference type="EMBL" id="LAFY01000440">
    <property type="protein sequence ID" value="KJX97985.1"/>
    <property type="molecule type" value="Genomic_DNA"/>
</dbReference>
<proteinExistence type="inferred from homology"/>
<dbReference type="AlphaFoldDB" id="A0A0F4GP72"/>